<dbReference type="OrthoDB" id="1978954at2"/>
<name>A0A3N1XVL1_9FIRM</name>
<feature type="transmembrane region" description="Helical" evidence="1">
    <location>
        <begin position="12"/>
        <end position="32"/>
    </location>
</feature>
<dbReference type="PROSITE" id="PS00409">
    <property type="entry name" value="PROKAR_NTER_METHYL"/>
    <property type="match status" value="1"/>
</dbReference>
<dbReference type="EMBL" id="RJVG01000002">
    <property type="protein sequence ID" value="ROR30636.1"/>
    <property type="molecule type" value="Genomic_DNA"/>
</dbReference>
<proteinExistence type="predicted"/>
<reference evidence="2 3" key="1">
    <citation type="submission" date="2018-11" db="EMBL/GenBank/DDBJ databases">
        <title>Genomic Encyclopedia of Type Strains, Phase IV (KMG-IV): sequencing the most valuable type-strain genomes for metagenomic binning, comparative biology and taxonomic classification.</title>
        <authorList>
            <person name="Goeker M."/>
        </authorList>
    </citation>
    <scope>NUCLEOTIDE SEQUENCE [LARGE SCALE GENOMIC DNA]</scope>
    <source>
        <strain evidence="2 3">DSM 26537</strain>
    </source>
</reference>
<sequence>MKKEKRLNNKGFSLVELIIVIAIMAVLAGALAPQFIKYVAKSREATDNQNIDLLIATTNAVLADPDVTPAVGTVTITSTSAATFTNVGSTFEAAFKQAVGSKYPMSKVSRGKGFVITIGGSDAAGWTVTCTVAP</sequence>
<dbReference type="RefSeq" id="WP_123608326.1">
    <property type="nucleotide sequence ID" value="NZ_RJVG01000002.1"/>
</dbReference>
<dbReference type="AlphaFoldDB" id="A0A3N1XVL1"/>
<evidence type="ECO:0000256" key="1">
    <source>
        <dbReference type="SAM" id="Phobius"/>
    </source>
</evidence>
<organism evidence="2 3">
    <name type="scientific">Mobilisporobacter senegalensis</name>
    <dbReference type="NCBI Taxonomy" id="1329262"/>
    <lineage>
        <taxon>Bacteria</taxon>
        <taxon>Bacillati</taxon>
        <taxon>Bacillota</taxon>
        <taxon>Clostridia</taxon>
        <taxon>Lachnospirales</taxon>
        <taxon>Lachnospiraceae</taxon>
        <taxon>Mobilisporobacter</taxon>
    </lineage>
</organism>
<evidence type="ECO:0000313" key="2">
    <source>
        <dbReference type="EMBL" id="ROR30636.1"/>
    </source>
</evidence>
<keyword evidence="1" id="KW-0812">Transmembrane</keyword>
<keyword evidence="3" id="KW-1185">Reference proteome</keyword>
<dbReference type="InterPro" id="IPR012902">
    <property type="entry name" value="N_methyl_site"/>
</dbReference>
<comment type="caution">
    <text evidence="2">The sequence shown here is derived from an EMBL/GenBank/DDBJ whole genome shotgun (WGS) entry which is preliminary data.</text>
</comment>
<dbReference type="Gene3D" id="3.30.700.10">
    <property type="entry name" value="Glycoprotein, Type 4 Pilin"/>
    <property type="match status" value="1"/>
</dbReference>
<dbReference type="InterPro" id="IPR045584">
    <property type="entry name" value="Pilin-like"/>
</dbReference>
<dbReference type="Pfam" id="PF07963">
    <property type="entry name" value="N_methyl"/>
    <property type="match status" value="1"/>
</dbReference>
<accession>A0A3N1XVL1</accession>
<keyword evidence="1" id="KW-1133">Transmembrane helix</keyword>
<evidence type="ECO:0000313" key="3">
    <source>
        <dbReference type="Proteomes" id="UP000273083"/>
    </source>
</evidence>
<gene>
    <name evidence="2" type="ORF">EDD66_102290</name>
</gene>
<protein>
    <submittedName>
        <fullName evidence="2">Type IV pilus assembly protein PilA</fullName>
    </submittedName>
</protein>
<keyword evidence="1" id="KW-0472">Membrane</keyword>
<dbReference type="Proteomes" id="UP000273083">
    <property type="component" value="Unassembled WGS sequence"/>
</dbReference>
<dbReference type="NCBIfam" id="TIGR02532">
    <property type="entry name" value="IV_pilin_GFxxxE"/>
    <property type="match status" value="1"/>
</dbReference>
<dbReference type="SUPFAM" id="SSF54523">
    <property type="entry name" value="Pili subunits"/>
    <property type="match status" value="1"/>
</dbReference>